<dbReference type="EMBL" id="GBXM01094381">
    <property type="protein sequence ID" value="JAH14196.1"/>
    <property type="molecule type" value="Transcribed_RNA"/>
</dbReference>
<organism evidence="1">
    <name type="scientific">Anguilla anguilla</name>
    <name type="common">European freshwater eel</name>
    <name type="synonym">Muraena anguilla</name>
    <dbReference type="NCBI Taxonomy" id="7936"/>
    <lineage>
        <taxon>Eukaryota</taxon>
        <taxon>Metazoa</taxon>
        <taxon>Chordata</taxon>
        <taxon>Craniata</taxon>
        <taxon>Vertebrata</taxon>
        <taxon>Euteleostomi</taxon>
        <taxon>Actinopterygii</taxon>
        <taxon>Neopterygii</taxon>
        <taxon>Teleostei</taxon>
        <taxon>Anguilliformes</taxon>
        <taxon>Anguillidae</taxon>
        <taxon>Anguilla</taxon>
    </lineage>
</organism>
<evidence type="ECO:0000313" key="1">
    <source>
        <dbReference type="EMBL" id="JAH14196.1"/>
    </source>
</evidence>
<proteinExistence type="predicted"/>
<sequence>MADRFSRLPSLFVAAHVLAEWKFTVTAALIRAAACVYES</sequence>
<reference evidence="1" key="1">
    <citation type="submission" date="2014-11" db="EMBL/GenBank/DDBJ databases">
        <authorList>
            <person name="Amaro Gonzalez C."/>
        </authorList>
    </citation>
    <scope>NUCLEOTIDE SEQUENCE</scope>
</reference>
<protein>
    <submittedName>
        <fullName evidence="1">Uncharacterized protein</fullName>
    </submittedName>
</protein>
<name>A0A0E9QBE0_ANGAN</name>
<reference evidence="1" key="2">
    <citation type="journal article" date="2015" name="Fish Shellfish Immunol.">
        <title>Early steps in the European eel (Anguilla anguilla)-Vibrio vulnificus interaction in the gills: Role of the RtxA13 toxin.</title>
        <authorList>
            <person name="Callol A."/>
            <person name="Pajuelo D."/>
            <person name="Ebbesson L."/>
            <person name="Teles M."/>
            <person name="MacKenzie S."/>
            <person name="Amaro C."/>
        </authorList>
    </citation>
    <scope>NUCLEOTIDE SEQUENCE</scope>
</reference>
<accession>A0A0E9QBE0</accession>
<dbReference type="AlphaFoldDB" id="A0A0E9QBE0"/>